<dbReference type="Proteomes" id="UP001156560">
    <property type="component" value="Plasmid pHLA"/>
</dbReference>
<protein>
    <submittedName>
        <fullName evidence="1">Uncharacterized protein</fullName>
    </submittedName>
</protein>
<proteinExistence type="predicted"/>
<organism evidence="1 2">
    <name type="scientific">Vibrio parahaemolyticus</name>
    <dbReference type="NCBI Taxonomy" id="670"/>
    <lineage>
        <taxon>Bacteria</taxon>
        <taxon>Pseudomonadati</taxon>
        <taxon>Pseudomonadota</taxon>
        <taxon>Gammaproteobacteria</taxon>
        <taxon>Vibrionales</taxon>
        <taxon>Vibrionaceae</taxon>
        <taxon>Vibrio</taxon>
    </lineage>
</organism>
<geneLocation type="plasmid" evidence="1 2">
    <name>pHLA</name>
</geneLocation>
<dbReference type="AlphaFoldDB" id="A0AA47JMW0"/>
<name>A0AA47JMW0_VIBPH</name>
<reference evidence="1" key="1">
    <citation type="submission" date="2022-12" db="EMBL/GenBank/DDBJ databases">
        <title>Vibrio parahaemolyticus become highly virulent by producing novel Tc toxins.</title>
        <authorList>
            <person name="Yang F."/>
            <person name="You Y."/>
            <person name="Lai Q."/>
            <person name="Xu L."/>
            <person name="Li F."/>
        </authorList>
    </citation>
    <scope>NUCLEOTIDE SEQUENCE</scope>
    <source>
        <strain evidence="1">Vp-HL-202005</strain>
        <plasmid evidence="1">pHLA</plasmid>
    </source>
</reference>
<sequence length="239" mass="28119">MSDLDFTKHWTSERTRKKQTALTKLSNGLLKEVVEDPFSRDLFELEEIEAMKVAAKALSKAKEKFTKIKEKKARIEKRKAQELANINKQAKKYAIEVLDSLNSNPDTFTREQLCLWVTVAHFTSSVLDPESWEIDINDNIANHYLESDHALRRRNVWTMRSKALNAFENYFKRAWQFSFETDSWVVRVPIKESVAQLKALINHDEYIKNEKLYAHLLEPLEAYNREVDAIKRRKNMKSI</sequence>
<dbReference type="RefSeq" id="WP_025633933.1">
    <property type="nucleotide sequence ID" value="NZ_CP114196.1"/>
</dbReference>
<dbReference type="EMBL" id="CP114196">
    <property type="protein sequence ID" value="WAT93785.1"/>
    <property type="molecule type" value="Genomic_DNA"/>
</dbReference>
<accession>A0AA47JMW0</accession>
<gene>
    <name evidence="1" type="ORF">O1Q84_26035</name>
</gene>
<evidence type="ECO:0000313" key="1">
    <source>
        <dbReference type="EMBL" id="WAT93785.1"/>
    </source>
</evidence>
<evidence type="ECO:0000313" key="2">
    <source>
        <dbReference type="Proteomes" id="UP001156560"/>
    </source>
</evidence>
<keyword evidence="1" id="KW-0614">Plasmid</keyword>